<reference evidence="6 8" key="1">
    <citation type="journal article" date="2018" name="Genome Announc.">
        <title>Complete genomes of two Megasphaera elsdenii strains, NCIMB 702410 and ATCC 25940.</title>
        <authorList>
            <person name="Hatmaker E.A."/>
            <person name="O'Dell K."/>
            <person name="Riley L.A."/>
            <person name="Klingeman D.M."/>
            <person name="Guss A.M."/>
        </authorList>
    </citation>
    <scope>NUCLEOTIDE SEQUENCE [LARGE SCALE GENOMIC DNA]</scope>
    <source>
        <strain evidence="6 8">NCIMB702410</strain>
    </source>
</reference>
<dbReference type="EMBL" id="CP027569">
    <property type="protein sequence ID" value="AVO26427.1"/>
    <property type="molecule type" value="Genomic_DNA"/>
</dbReference>
<organism evidence="7 9">
    <name type="scientific">Megasphaera elsdenii</name>
    <dbReference type="NCBI Taxonomy" id="907"/>
    <lineage>
        <taxon>Bacteria</taxon>
        <taxon>Bacillati</taxon>
        <taxon>Bacillota</taxon>
        <taxon>Negativicutes</taxon>
        <taxon>Veillonellales</taxon>
        <taxon>Veillonellaceae</taxon>
        <taxon>Megasphaera</taxon>
    </lineage>
</organism>
<dbReference type="InterPro" id="IPR036388">
    <property type="entry name" value="WH-like_DNA-bd_sf"/>
</dbReference>
<evidence type="ECO:0000313" key="8">
    <source>
        <dbReference type="Proteomes" id="UP000238358"/>
    </source>
</evidence>
<evidence type="ECO:0000313" key="7">
    <source>
        <dbReference type="EMBL" id="NMK38988.1"/>
    </source>
</evidence>
<dbReference type="InterPro" id="IPR000847">
    <property type="entry name" value="LysR_HTH_N"/>
</dbReference>
<proteinExistence type="inferred from homology"/>
<protein>
    <submittedName>
        <fullName evidence="7">LysR family transcriptional regulator</fullName>
    </submittedName>
</protein>
<sequence>MEIRTLQYFLAVAREQNMTGAANLLHITQPTLSRQMADLEQELGKKLFQLQTPDLVFIPLEPAVTVSCLAAWKKYQLLSPTCEAFLKGLKEEIHLPGKD</sequence>
<dbReference type="SUPFAM" id="SSF46785">
    <property type="entry name" value="Winged helix' DNA-binding domain"/>
    <property type="match status" value="1"/>
</dbReference>
<evidence type="ECO:0000259" key="5">
    <source>
        <dbReference type="PROSITE" id="PS50931"/>
    </source>
</evidence>
<dbReference type="PROSITE" id="PS50931">
    <property type="entry name" value="HTH_LYSR"/>
    <property type="match status" value="1"/>
</dbReference>
<dbReference type="PANTHER" id="PTHR30346">
    <property type="entry name" value="TRANSCRIPTIONAL DUAL REGULATOR HCAR-RELATED"/>
    <property type="match status" value="1"/>
</dbReference>
<gene>
    <name evidence="6" type="ORF">C6Y28_01655</name>
    <name evidence="7" type="ORF">HG933_06290</name>
</gene>
<dbReference type="Proteomes" id="UP000536773">
    <property type="component" value="Unassembled WGS sequence"/>
</dbReference>
<comment type="similarity">
    <text evidence="1">Belongs to the LysR transcriptional regulatory family.</text>
</comment>
<keyword evidence="2" id="KW-0805">Transcription regulation</keyword>
<dbReference type="AlphaFoldDB" id="A0A1M6Q787"/>
<dbReference type="Gene3D" id="1.10.10.10">
    <property type="entry name" value="Winged helix-like DNA-binding domain superfamily/Winged helix DNA-binding domain"/>
    <property type="match status" value="1"/>
</dbReference>
<dbReference type="GO" id="GO:0003700">
    <property type="term" value="F:DNA-binding transcription factor activity"/>
    <property type="evidence" value="ECO:0007669"/>
    <property type="project" value="InterPro"/>
</dbReference>
<reference evidence="7 9" key="2">
    <citation type="submission" date="2020-04" db="EMBL/GenBank/DDBJ databases">
        <authorList>
            <person name="Hitch T.C.A."/>
            <person name="Wylensek D."/>
            <person name="Clavel T."/>
        </authorList>
    </citation>
    <scope>NUCLEOTIDE SEQUENCE [LARGE SCALE GENOMIC DNA]</scope>
    <source>
        <strain evidence="7 9">WCA-386-APC-2A</strain>
    </source>
</reference>
<dbReference type="InterPro" id="IPR036390">
    <property type="entry name" value="WH_DNA-bd_sf"/>
</dbReference>
<name>A0A1M6Q787_MEGEL</name>
<dbReference type="Proteomes" id="UP000238358">
    <property type="component" value="Chromosome"/>
</dbReference>
<feature type="domain" description="HTH lysR-type" evidence="5">
    <location>
        <begin position="1"/>
        <end position="58"/>
    </location>
</feature>
<accession>A0A1M6Q787</accession>
<dbReference type="PANTHER" id="PTHR30346:SF28">
    <property type="entry name" value="HTH-TYPE TRANSCRIPTIONAL REGULATOR CYNR"/>
    <property type="match status" value="1"/>
</dbReference>
<dbReference type="GO" id="GO:0032993">
    <property type="term" value="C:protein-DNA complex"/>
    <property type="evidence" value="ECO:0007669"/>
    <property type="project" value="TreeGrafter"/>
</dbReference>
<evidence type="ECO:0000256" key="4">
    <source>
        <dbReference type="ARBA" id="ARBA00023163"/>
    </source>
</evidence>
<dbReference type="RefSeq" id="WP_027895562.1">
    <property type="nucleotide sequence ID" value="NZ_CAMIZF010000007.1"/>
</dbReference>
<dbReference type="OrthoDB" id="9778774at2"/>
<dbReference type="EMBL" id="JABBJH010000007">
    <property type="protein sequence ID" value="NMK38988.1"/>
    <property type="molecule type" value="Genomic_DNA"/>
</dbReference>
<evidence type="ECO:0000256" key="2">
    <source>
        <dbReference type="ARBA" id="ARBA00023015"/>
    </source>
</evidence>
<keyword evidence="3" id="KW-0238">DNA-binding</keyword>
<evidence type="ECO:0000313" key="9">
    <source>
        <dbReference type="Proteomes" id="UP000536773"/>
    </source>
</evidence>
<evidence type="ECO:0000256" key="1">
    <source>
        <dbReference type="ARBA" id="ARBA00009437"/>
    </source>
</evidence>
<dbReference type="Pfam" id="PF00126">
    <property type="entry name" value="HTH_1"/>
    <property type="match status" value="1"/>
</dbReference>
<evidence type="ECO:0000256" key="3">
    <source>
        <dbReference type="ARBA" id="ARBA00023125"/>
    </source>
</evidence>
<dbReference type="PRINTS" id="PR00039">
    <property type="entry name" value="HTHLYSR"/>
</dbReference>
<evidence type="ECO:0000313" key="6">
    <source>
        <dbReference type="EMBL" id="AVO26427.1"/>
    </source>
</evidence>
<keyword evidence="4" id="KW-0804">Transcription</keyword>
<dbReference type="GO" id="GO:0003677">
    <property type="term" value="F:DNA binding"/>
    <property type="evidence" value="ECO:0007669"/>
    <property type="project" value="UniProtKB-KW"/>
</dbReference>